<evidence type="ECO:0000256" key="2">
    <source>
        <dbReference type="ARBA" id="ARBA00022448"/>
    </source>
</evidence>
<name>A0A9D1Q7B0_9FIRM</name>
<evidence type="ECO:0000256" key="5">
    <source>
        <dbReference type="ARBA" id="ARBA00022741"/>
    </source>
</evidence>
<comment type="caution">
    <text evidence="11">The sequence shown here is derived from an EMBL/GenBank/DDBJ whole genome shotgun (WGS) entry which is preliminary data.</text>
</comment>
<dbReference type="GO" id="GO:0006826">
    <property type="term" value="P:iron ion transport"/>
    <property type="evidence" value="ECO:0007669"/>
    <property type="project" value="UniProtKB-KW"/>
</dbReference>
<dbReference type="InterPro" id="IPR051535">
    <property type="entry name" value="Siderophore_ABC-ATPase"/>
</dbReference>
<dbReference type="GO" id="GO:0005886">
    <property type="term" value="C:plasma membrane"/>
    <property type="evidence" value="ECO:0007669"/>
    <property type="project" value="UniProtKB-SubCell"/>
</dbReference>
<evidence type="ECO:0000256" key="1">
    <source>
        <dbReference type="ARBA" id="ARBA00004202"/>
    </source>
</evidence>
<dbReference type="PANTHER" id="PTHR42771:SF2">
    <property type="entry name" value="IRON(3+)-HYDROXAMATE IMPORT ATP-BINDING PROTEIN FHUC"/>
    <property type="match status" value="1"/>
</dbReference>
<keyword evidence="8" id="KW-0406">Ion transport</keyword>
<dbReference type="Proteomes" id="UP000823933">
    <property type="component" value="Unassembled WGS sequence"/>
</dbReference>
<comment type="subcellular location">
    <subcellularLocation>
        <location evidence="1">Cell membrane</location>
        <topology evidence="1">Peripheral membrane protein</topology>
    </subcellularLocation>
</comment>
<dbReference type="InterPro" id="IPR003439">
    <property type="entry name" value="ABC_transporter-like_ATP-bd"/>
</dbReference>
<accession>A0A9D1Q7B0</accession>
<evidence type="ECO:0000256" key="4">
    <source>
        <dbReference type="ARBA" id="ARBA00022496"/>
    </source>
</evidence>
<dbReference type="SMART" id="SM00382">
    <property type="entry name" value="AAA"/>
    <property type="match status" value="1"/>
</dbReference>
<evidence type="ECO:0000313" key="12">
    <source>
        <dbReference type="Proteomes" id="UP000823933"/>
    </source>
</evidence>
<dbReference type="PANTHER" id="PTHR42771">
    <property type="entry name" value="IRON(3+)-HYDROXAMATE IMPORT ATP-BINDING PROTEIN FHUC"/>
    <property type="match status" value="1"/>
</dbReference>
<evidence type="ECO:0000313" key="11">
    <source>
        <dbReference type="EMBL" id="HIW07808.1"/>
    </source>
</evidence>
<dbReference type="SUPFAM" id="SSF52540">
    <property type="entry name" value="P-loop containing nucleoside triphosphate hydrolases"/>
    <property type="match status" value="1"/>
</dbReference>
<dbReference type="EMBL" id="DXHQ01000003">
    <property type="protein sequence ID" value="HIW07808.1"/>
    <property type="molecule type" value="Genomic_DNA"/>
</dbReference>
<evidence type="ECO:0000259" key="10">
    <source>
        <dbReference type="PROSITE" id="PS50893"/>
    </source>
</evidence>
<protein>
    <submittedName>
        <fullName evidence="11">ABC transporter ATP-binding protein</fullName>
    </submittedName>
</protein>
<organism evidence="11 12">
    <name type="scientific">Candidatus Faecalibacterium intestinigallinarum</name>
    <dbReference type="NCBI Taxonomy" id="2838581"/>
    <lineage>
        <taxon>Bacteria</taxon>
        <taxon>Bacillati</taxon>
        <taxon>Bacillota</taxon>
        <taxon>Clostridia</taxon>
        <taxon>Eubacteriales</taxon>
        <taxon>Oscillospiraceae</taxon>
        <taxon>Faecalibacterium</taxon>
    </lineage>
</organism>
<dbReference type="InterPro" id="IPR003593">
    <property type="entry name" value="AAA+_ATPase"/>
</dbReference>
<gene>
    <name evidence="11" type="ORF">H9890_00185</name>
</gene>
<keyword evidence="2" id="KW-0813">Transport</keyword>
<dbReference type="FunFam" id="3.40.50.300:FF:000134">
    <property type="entry name" value="Iron-enterobactin ABC transporter ATP-binding protein"/>
    <property type="match status" value="1"/>
</dbReference>
<dbReference type="InterPro" id="IPR027417">
    <property type="entry name" value="P-loop_NTPase"/>
</dbReference>
<evidence type="ECO:0000256" key="7">
    <source>
        <dbReference type="ARBA" id="ARBA00023004"/>
    </source>
</evidence>
<evidence type="ECO:0000256" key="8">
    <source>
        <dbReference type="ARBA" id="ARBA00023065"/>
    </source>
</evidence>
<evidence type="ECO:0000256" key="9">
    <source>
        <dbReference type="ARBA" id="ARBA00023136"/>
    </source>
</evidence>
<keyword evidence="5" id="KW-0547">Nucleotide-binding</keyword>
<keyword evidence="9" id="KW-0472">Membrane</keyword>
<evidence type="ECO:0000256" key="6">
    <source>
        <dbReference type="ARBA" id="ARBA00022840"/>
    </source>
</evidence>
<keyword evidence="6 11" id="KW-0067">ATP-binding</keyword>
<dbReference type="CDD" id="cd03214">
    <property type="entry name" value="ABC_Iron-Siderophores_B12_Hemin"/>
    <property type="match status" value="1"/>
</dbReference>
<dbReference type="GO" id="GO:0005524">
    <property type="term" value="F:ATP binding"/>
    <property type="evidence" value="ECO:0007669"/>
    <property type="project" value="UniProtKB-KW"/>
</dbReference>
<keyword evidence="4" id="KW-0410">Iron transport</keyword>
<keyword evidence="3" id="KW-1003">Cell membrane</keyword>
<feature type="domain" description="ABC transporter" evidence="10">
    <location>
        <begin position="2"/>
        <end position="236"/>
    </location>
</feature>
<sequence>MIELAHLSAGYGGRPVVEDVSFAFRPGEVTVLLGPNGCGKTTLLKTALGLLAPLGGQVLYDGADLRTLAPAEAARKAAYMPQNRHVPRIEARRMALHGRFPYLTFPRQYRPEDYAAADAALEAAGAAELAGRMMDTLSGGQRQKVYLAMALAQQAPAILMDEPTTWLDPKHQLEVMATARRLAAEGRAVGLVSHELSLALRTADHVALLAGGRLAAWGTPEQVYRSGALEEAFGVKIGRMETENGWHYYYL</sequence>
<reference evidence="11" key="2">
    <citation type="submission" date="2021-04" db="EMBL/GenBank/DDBJ databases">
        <authorList>
            <person name="Gilroy R."/>
        </authorList>
    </citation>
    <scope>NUCLEOTIDE SEQUENCE</scope>
    <source>
        <strain evidence="11">ChiHcolR34-3080</strain>
    </source>
</reference>
<dbReference type="Pfam" id="PF00005">
    <property type="entry name" value="ABC_tran"/>
    <property type="match status" value="1"/>
</dbReference>
<proteinExistence type="predicted"/>
<reference evidence="11" key="1">
    <citation type="journal article" date="2021" name="PeerJ">
        <title>Extensive microbial diversity within the chicken gut microbiome revealed by metagenomics and culture.</title>
        <authorList>
            <person name="Gilroy R."/>
            <person name="Ravi A."/>
            <person name="Getino M."/>
            <person name="Pursley I."/>
            <person name="Horton D.L."/>
            <person name="Alikhan N.F."/>
            <person name="Baker D."/>
            <person name="Gharbi K."/>
            <person name="Hall N."/>
            <person name="Watson M."/>
            <person name="Adriaenssens E.M."/>
            <person name="Foster-Nyarko E."/>
            <person name="Jarju S."/>
            <person name="Secka A."/>
            <person name="Antonio M."/>
            <person name="Oren A."/>
            <person name="Chaudhuri R.R."/>
            <person name="La Ragione R."/>
            <person name="Hildebrand F."/>
            <person name="Pallen M.J."/>
        </authorList>
    </citation>
    <scope>NUCLEOTIDE SEQUENCE</scope>
    <source>
        <strain evidence="11">ChiHcolR34-3080</strain>
    </source>
</reference>
<keyword evidence="7" id="KW-0408">Iron</keyword>
<dbReference type="PROSITE" id="PS50893">
    <property type="entry name" value="ABC_TRANSPORTER_2"/>
    <property type="match status" value="1"/>
</dbReference>
<dbReference type="Gene3D" id="3.40.50.300">
    <property type="entry name" value="P-loop containing nucleotide triphosphate hydrolases"/>
    <property type="match status" value="1"/>
</dbReference>
<dbReference type="AlphaFoldDB" id="A0A9D1Q7B0"/>
<evidence type="ECO:0000256" key="3">
    <source>
        <dbReference type="ARBA" id="ARBA00022475"/>
    </source>
</evidence>
<dbReference type="GO" id="GO:0016887">
    <property type="term" value="F:ATP hydrolysis activity"/>
    <property type="evidence" value="ECO:0007669"/>
    <property type="project" value="InterPro"/>
</dbReference>